<evidence type="ECO:0000313" key="2">
    <source>
        <dbReference type="EMBL" id="KAK3087523.1"/>
    </source>
</evidence>
<dbReference type="Proteomes" id="UP001186944">
    <property type="component" value="Unassembled WGS sequence"/>
</dbReference>
<dbReference type="EMBL" id="VSWD01000011">
    <property type="protein sequence ID" value="KAK3087523.1"/>
    <property type="molecule type" value="Genomic_DNA"/>
</dbReference>
<gene>
    <name evidence="2" type="ORF">FSP39_007009</name>
</gene>
<dbReference type="InterPro" id="IPR014044">
    <property type="entry name" value="CAP_dom"/>
</dbReference>
<dbReference type="Gene3D" id="3.40.33.10">
    <property type="entry name" value="CAP"/>
    <property type="match status" value="1"/>
</dbReference>
<sequence>MVRSHNALRQCHGCSDLSQAEDLSKDAQMWADIIAEKGFLQYSELSGRGENIIFLDTNGLDPTGAEVTKMWYGQQKFHDFNNPRWRKDTMNFSQVVWRSTSEIGVGVAKIKGRDKMVVVAQYRPAGNGNMPGEFRKNVPPPHQ</sequence>
<accession>A0AA89BN31</accession>
<dbReference type="FunFam" id="3.40.33.10:FF:000010">
    <property type="entry name" value="Predicted protein"/>
    <property type="match status" value="1"/>
</dbReference>
<dbReference type="AlphaFoldDB" id="A0AA89BN31"/>
<dbReference type="SUPFAM" id="SSF55797">
    <property type="entry name" value="PR-1-like"/>
    <property type="match status" value="1"/>
</dbReference>
<keyword evidence="3" id="KW-1185">Reference proteome</keyword>
<evidence type="ECO:0000259" key="1">
    <source>
        <dbReference type="SMART" id="SM00198"/>
    </source>
</evidence>
<dbReference type="CDD" id="cd05382">
    <property type="entry name" value="CAP_GAPR1-like"/>
    <property type="match status" value="1"/>
</dbReference>
<proteinExistence type="predicted"/>
<name>A0AA89BN31_PINIB</name>
<dbReference type="InterPro" id="IPR034113">
    <property type="entry name" value="SCP_GAPR1-like"/>
</dbReference>
<protein>
    <recommendedName>
        <fullName evidence="1">SCP domain-containing protein</fullName>
    </recommendedName>
</protein>
<feature type="domain" description="SCP" evidence="1">
    <location>
        <begin position="1"/>
        <end position="132"/>
    </location>
</feature>
<dbReference type="PANTHER" id="PTHR10334">
    <property type="entry name" value="CYSTEINE-RICH SECRETORY PROTEIN-RELATED"/>
    <property type="match status" value="1"/>
</dbReference>
<dbReference type="InterPro" id="IPR035940">
    <property type="entry name" value="CAP_sf"/>
</dbReference>
<dbReference type="InterPro" id="IPR001283">
    <property type="entry name" value="CRISP-related"/>
</dbReference>
<evidence type="ECO:0000313" key="3">
    <source>
        <dbReference type="Proteomes" id="UP001186944"/>
    </source>
</evidence>
<reference evidence="2" key="1">
    <citation type="submission" date="2019-08" db="EMBL/GenBank/DDBJ databases">
        <title>The improved chromosome-level genome for the pearl oyster Pinctada fucata martensii using PacBio sequencing and Hi-C.</title>
        <authorList>
            <person name="Zheng Z."/>
        </authorList>
    </citation>
    <scope>NUCLEOTIDE SEQUENCE</scope>
    <source>
        <strain evidence="2">ZZ-2019</strain>
        <tissue evidence="2">Adductor muscle</tissue>
    </source>
</reference>
<dbReference type="SMART" id="SM00198">
    <property type="entry name" value="SCP"/>
    <property type="match status" value="1"/>
</dbReference>
<dbReference type="Pfam" id="PF00188">
    <property type="entry name" value="CAP"/>
    <property type="match status" value="1"/>
</dbReference>
<comment type="caution">
    <text evidence="2">The sequence shown here is derived from an EMBL/GenBank/DDBJ whole genome shotgun (WGS) entry which is preliminary data.</text>
</comment>
<organism evidence="2 3">
    <name type="scientific">Pinctada imbricata</name>
    <name type="common">Atlantic pearl-oyster</name>
    <name type="synonym">Pinctada martensii</name>
    <dbReference type="NCBI Taxonomy" id="66713"/>
    <lineage>
        <taxon>Eukaryota</taxon>
        <taxon>Metazoa</taxon>
        <taxon>Spiralia</taxon>
        <taxon>Lophotrochozoa</taxon>
        <taxon>Mollusca</taxon>
        <taxon>Bivalvia</taxon>
        <taxon>Autobranchia</taxon>
        <taxon>Pteriomorphia</taxon>
        <taxon>Pterioida</taxon>
        <taxon>Pterioidea</taxon>
        <taxon>Pteriidae</taxon>
        <taxon>Pinctada</taxon>
    </lineage>
</organism>